<evidence type="ECO:0000313" key="14">
    <source>
        <dbReference type="Proteomes" id="UP000799118"/>
    </source>
</evidence>
<comment type="catalytic activity">
    <reaction evidence="10">
        <text>a 2'-deoxyribonucleoside 5'-diphosphate + [thioredoxin]-disulfide + H2O = a ribonucleoside 5'-diphosphate + [thioredoxin]-dithiol</text>
        <dbReference type="Rhea" id="RHEA:23252"/>
        <dbReference type="Rhea" id="RHEA-COMP:10698"/>
        <dbReference type="Rhea" id="RHEA-COMP:10700"/>
        <dbReference type="ChEBI" id="CHEBI:15377"/>
        <dbReference type="ChEBI" id="CHEBI:29950"/>
        <dbReference type="ChEBI" id="CHEBI:50058"/>
        <dbReference type="ChEBI" id="CHEBI:57930"/>
        <dbReference type="ChEBI" id="CHEBI:73316"/>
        <dbReference type="EC" id="1.17.4.1"/>
    </reaction>
</comment>
<dbReference type="Pfam" id="PF03477">
    <property type="entry name" value="ATP-cone"/>
    <property type="match status" value="1"/>
</dbReference>
<comment type="similarity">
    <text evidence="1 10">Belongs to the ribonucleoside diphosphate reductase large chain family.</text>
</comment>
<dbReference type="PANTHER" id="PTHR11573:SF6">
    <property type="entry name" value="RIBONUCLEOSIDE-DIPHOSPHATE REDUCTASE LARGE SUBUNIT"/>
    <property type="match status" value="1"/>
</dbReference>
<feature type="region of interest" description="Disordered" evidence="11">
    <location>
        <begin position="764"/>
        <end position="791"/>
    </location>
</feature>
<accession>A0A6A4IB69</accession>
<comment type="function">
    <text evidence="8 10">Provides the precursors necessary for DNA synthesis. Catalyzes the biosynthesis of deoxyribonucleotides from the corresponding ribonucleotides.</text>
</comment>
<protein>
    <recommendedName>
        <fullName evidence="2 10">Ribonucleoside-diphosphate reductase</fullName>
        <ecNumber evidence="2 10">1.17.4.1</ecNumber>
    </recommendedName>
</protein>
<sequence length="791" mass="89360">MKELPMQEPLSKDGYAKNYDLKELRDTVNQACYGLDLNYVDPNEILNKTITGLCPGMTTAELENLAAETAACLTTKHPDFATLAARIAVSKLHNETKERFSEVMRDLHSYVQPNTGGLAAPMVSDLFIDNVMKHRDQLDGAIVHERDFEYQYFGFKTLEHSYLLRMNGKVAERPQHLLMRVAVGIHGDDIERVIESYNLMSEKYFTHASATLFNSGTTRPQVCSCYMTCLRDDSVEGVFEALTTCAQISRHTSGVAVSISNHRAKGSYIPETNGRAPGLVPMLRTFDVASRYIDQGAGKRPGTFNMFLEPWHDDIFEFLELRKNNGKEEMRARDLFCSLWIPDLFMKRVQDGADWSLFCPSEAPGLNMVYGAQFEELYERYEREGRARRVVPSAKIWLAIITAQIETGGPFMLYKDHANTKSNQQNLGVIRGSNLCVEIIQYTAPDEVAVCSVASLALPSFVRDGQFDFSKLHSVTKVLTKNLDRIIDVNYYPVPSARHSNLRHRPLGVGVQGLADVFMRLRMPFESKEARLLNLQIFETIYHGALEASVELAERFGPYETWEGSPAQRGQLQYDLWGVKPSDLWKWEDLKVRIAEKGLRNSLLVALMPTATTSHILGNNECFEPYTTNVYNRRVVAGEFQVICPWLVKELVNLGLWNDRMKNQLILHGGSVQSIPEIPDDVKAIFKTVWEIPQRCIVDLAADRGPFICQSQSLNIFVAKPSVKQLTAMHFYGWRKGLKTGLYYLRTRPAVDAIQFTVDKSSLTGNVSKDDVTSSDDGTSKNETSKDDETR</sequence>
<dbReference type="CDD" id="cd01679">
    <property type="entry name" value="RNR_I"/>
    <property type="match status" value="1"/>
</dbReference>
<evidence type="ECO:0000256" key="1">
    <source>
        <dbReference type="ARBA" id="ARBA00010406"/>
    </source>
</evidence>
<dbReference type="InterPro" id="IPR013346">
    <property type="entry name" value="NrdE_NrdA_C"/>
</dbReference>
<evidence type="ECO:0000256" key="10">
    <source>
        <dbReference type="RuleBase" id="RU003410"/>
    </source>
</evidence>
<dbReference type="SUPFAM" id="SSF51998">
    <property type="entry name" value="PFL-like glycyl radical enzymes"/>
    <property type="match status" value="1"/>
</dbReference>
<dbReference type="InterPro" id="IPR013509">
    <property type="entry name" value="RNR_lsu_N"/>
</dbReference>
<dbReference type="EC" id="1.17.4.1" evidence="2 10"/>
<reference evidence="13" key="1">
    <citation type="journal article" date="2019" name="Environ. Microbiol.">
        <title>Fungal ecological strategies reflected in gene transcription - a case study of two litter decomposers.</title>
        <authorList>
            <person name="Barbi F."/>
            <person name="Kohler A."/>
            <person name="Barry K."/>
            <person name="Baskaran P."/>
            <person name="Daum C."/>
            <person name="Fauchery L."/>
            <person name="Ihrmark K."/>
            <person name="Kuo A."/>
            <person name="LaButti K."/>
            <person name="Lipzen A."/>
            <person name="Morin E."/>
            <person name="Grigoriev I.V."/>
            <person name="Henrissat B."/>
            <person name="Lindahl B."/>
            <person name="Martin F."/>
        </authorList>
    </citation>
    <scope>NUCLEOTIDE SEQUENCE</scope>
    <source>
        <strain evidence="13">JB14</strain>
    </source>
</reference>
<dbReference type="GO" id="GO:0004748">
    <property type="term" value="F:ribonucleoside-diphosphate reductase activity, thioredoxin disulfide as acceptor"/>
    <property type="evidence" value="ECO:0007669"/>
    <property type="project" value="UniProtKB-EC"/>
</dbReference>
<organism evidence="13 14">
    <name type="scientific">Gymnopus androsaceus JB14</name>
    <dbReference type="NCBI Taxonomy" id="1447944"/>
    <lineage>
        <taxon>Eukaryota</taxon>
        <taxon>Fungi</taxon>
        <taxon>Dikarya</taxon>
        <taxon>Basidiomycota</taxon>
        <taxon>Agaricomycotina</taxon>
        <taxon>Agaricomycetes</taxon>
        <taxon>Agaricomycetidae</taxon>
        <taxon>Agaricales</taxon>
        <taxon>Marasmiineae</taxon>
        <taxon>Omphalotaceae</taxon>
        <taxon>Gymnopus</taxon>
    </lineage>
</organism>
<dbReference type="GO" id="GO:0005971">
    <property type="term" value="C:ribonucleoside-diphosphate reductase complex"/>
    <property type="evidence" value="ECO:0007669"/>
    <property type="project" value="TreeGrafter"/>
</dbReference>
<dbReference type="PROSITE" id="PS00089">
    <property type="entry name" value="RIBORED_LARGE"/>
    <property type="match status" value="1"/>
</dbReference>
<dbReference type="GO" id="GO:0005524">
    <property type="term" value="F:ATP binding"/>
    <property type="evidence" value="ECO:0007669"/>
    <property type="project" value="UniProtKB-UniRule"/>
</dbReference>
<keyword evidence="6 10" id="KW-0560">Oxidoreductase</keyword>
<evidence type="ECO:0000256" key="5">
    <source>
        <dbReference type="ARBA" id="ARBA00022840"/>
    </source>
</evidence>
<dbReference type="InterPro" id="IPR008926">
    <property type="entry name" value="RNR_R1-su_N"/>
</dbReference>
<dbReference type="NCBIfam" id="TIGR02506">
    <property type="entry name" value="NrdE_NrdA"/>
    <property type="match status" value="1"/>
</dbReference>
<proteinExistence type="inferred from homology"/>
<dbReference type="PROSITE" id="PS51161">
    <property type="entry name" value="ATP_CONE"/>
    <property type="match status" value="1"/>
</dbReference>
<keyword evidence="5 9" id="KW-0067">ATP-binding</keyword>
<keyword evidence="7 10" id="KW-0215">Deoxyribonucleotide synthesis</keyword>
<dbReference type="InterPro" id="IPR000788">
    <property type="entry name" value="RNR_lg_C"/>
</dbReference>
<keyword evidence="14" id="KW-1185">Reference proteome</keyword>
<evidence type="ECO:0000256" key="3">
    <source>
        <dbReference type="ARBA" id="ARBA00022533"/>
    </source>
</evidence>
<dbReference type="Gene3D" id="3.20.70.20">
    <property type="match status" value="1"/>
</dbReference>
<feature type="compositionally biased region" description="Basic and acidic residues" evidence="11">
    <location>
        <begin position="768"/>
        <end position="791"/>
    </location>
</feature>
<dbReference type="PRINTS" id="PR01183">
    <property type="entry name" value="RIBORDTASEM1"/>
</dbReference>
<dbReference type="OrthoDB" id="3000483at2759"/>
<dbReference type="EMBL" id="ML769405">
    <property type="protein sequence ID" value="KAE9405975.1"/>
    <property type="molecule type" value="Genomic_DNA"/>
</dbReference>
<name>A0A6A4IB69_9AGAR</name>
<evidence type="ECO:0000256" key="2">
    <source>
        <dbReference type="ARBA" id="ARBA00012274"/>
    </source>
</evidence>
<evidence type="ECO:0000256" key="7">
    <source>
        <dbReference type="ARBA" id="ARBA00023116"/>
    </source>
</evidence>
<dbReference type="Pfam" id="PF00317">
    <property type="entry name" value="Ribonuc_red_lgN"/>
    <property type="match status" value="1"/>
</dbReference>
<feature type="domain" description="ATP-cone" evidence="12">
    <location>
        <begin position="7"/>
        <end position="98"/>
    </location>
</feature>
<dbReference type="Proteomes" id="UP000799118">
    <property type="component" value="Unassembled WGS sequence"/>
</dbReference>
<dbReference type="PANTHER" id="PTHR11573">
    <property type="entry name" value="RIBONUCLEOSIDE-DIPHOSPHATE REDUCTASE LARGE CHAIN"/>
    <property type="match status" value="1"/>
</dbReference>
<keyword evidence="3" id="KW-0021">Allosteric enzyme</keyword>
<keyword evidence="4 9" id="KW-0547">Nucleotide-binding</keyword>
<dbReference type="SUPFAM" id="SSF48168">
    <property type="entry name" value="R1 subunit of ribonucleotide reductase, N-terminal domain"/>
    <property type="match status" value="1"/>
</dbReference>
<dbReference type="InterPro" id="IPR005144">
    <property type="entry name" value="ATP-cone_dom"/>
</dbReference>
<evidence type="ECO:0000256" key="9">
    <source>
        <dbReference type="PROSITE-ProRule" id="PRU00492"/>
    </source>
</evidence>
<dbReference type="FunFam" id="3.20.70.20:FF:000041">
    <property type="entry name" value="Ribonucleotide reductase catalytic subunit M1"/>
    <property type="match status" value="1"/>
</dbReference>
<gene>
    <name evidence="13" type="ORF">BT96DRAFT_294148</name>
</gene>
<evidence type="ECO:0000256" key="11">
    <source>
        <dbReference type="SAM" id="MobiDB-lite"/>
    </source>
</evidence>
<dbReference type="AlphaFoldDB" id="A0A6A4IB69"/>
<dbReference type="GO" id="GO:0009263">
    <property type="term" value="P:deoxyribonucleotide biosynthetic process"/>
    <property type="evidence" value="ECO:0007669"/>
    <property type="project" value="UniProtKB-KW"/>
</dbReference>
<evidence type="ECO:0000256" key="8">
    <source>
        <dbReference type="ARBA" id="ARBA00024942"/>
    </source>
</evidence>
<dbReference type="Pfam" id="PF02867">
    <property type="entry name" value="Ribonuc_red_lgC"/>
    <property type="match status" value="1"/>
</dbReference>
<evidence type="ECO:0000313" key="13">
    <source>
        <dbReference type="EMBL" id="KAE9405975.1"/>
    </source>
</evidence>
<dbReference type="UniPathway" id="UPA00326"/>
<evidence type="ECO:0000259" key="12">
    <source>
        <dbReference type="PROSITE" id="PS51161"/>
    </source>
</evidence>
<evidence type="ECO:0000256" key="6">
    <source>
        <dbReference type="ARBA" id="ARBA00023002"/>
    </source>
</evidence>
<dbReference type="InterPro" id="IPR039718">
    <property type="entry name" value="Rrm1"/>
</dbReference>
<evidence type="ECO:0000256" key="4">
    <source>
        <dbReference type="ARBA" id="ARBA00022741"/>
    </source>
</evidence>